<evidence type="ECO:0000313" key="2">
    <source>
        <dbReference type="Proteomes" id="UP000298652"/>
    </source>
</evidence>
<dbReference type="Gramene" id="TKV99577">
    <property type="protein sequence ID" value="TKV99577"/>
    <property type="gene ID" value="SEVIR_8G053000v2"/>
</dbReference>
<dbReference type="Proteomes" id="UP000298652">
    <property type="component" value="Chromosome 8"/>
</dbReference>
<keyword evidence="2" id="KW-1185">Reference proteome</keyword>
<reference evidence="1" key="1">
    <citation type="submission" date="2019-03" db="EMBL/GenBank/DDBJ databases">
        <title>WGS assembly of Setaria viridis.</title>
        <authorList>
            <person name="Huang P."/>
            <person name="Jenkins J."/>
            <person name="Grimwood J."/>
            <person name="Barry K."/>
            <person name="Healey A."/>
            <person name="Mamidi S."/>
            <person name="Sreedasyam A."/>
            <person name="Shu S."/>
            <person name="Feldman M."/>
            <person name="Wu J."/>
            <person name="Yu Y."/>
            <person name="Chen C."/>
            <person name="Johnson J."/>
            <person name="Rokhsar D."/>
            <person name="Baxter I."/>
            <person name="Schmutz J."/>
            <person name="Brutnell T."/>
            <person name="Kellogg E."/>
        </authorList>
    </citation>
    <scope>NUCLEOTIDE SEQUENCE [LARGE SCALE GENOMIC DNA]</scope>
</reference>
<dbReference type="AlphaFoldDB" id="A0A4U6TBZ8"/>
<dbReference type="PANTHER" id="PTHR33074">
    <property type="entry name" value="EXPRESSED PROTEIN-RELATED"/>
    <property type="match status" value="1"/>
</dbReference>
<proteinExistence type="predicted"/>
<name>A0A4U6TBZ8_SETVI</name>
<dbReference type="OMA" id="IFRRCCC"/>
<dbReference type="PANTHER" id="PTHR33074:SF124">
    <property type="entry name" value="DUF1618 DOMAIN-CONTAINING PROTEIN"/>
    <property type="match status" value="1"/>
</dbReference>
<dbReference type="EMBL" id="CM016559">
    <property type="protein sequence ID" value="TKV99577.1"/>
    <property type="molecule type" value="Genomic_DNA"/>
</dbReference>
<protein>
    <recommendedName>
        <fullName evidence="3">DUF1618 domain-containing protein</fullName>
    </recommendedName>
</protein>
<organism evidence="1 2">
    <name type="scientific">Setaria viridis</name>
    <name type="common">Green bristlegrass</name>
    <name type="synonym">Setaria italica subsp. viridis</name>
    <dbReference type="NCBI Taxonomy" id="4556"/>
    <lineage>
        <taxon>Eukaryota</taxon>
        <taxon>Viridiplantae</taxon>
        <taxon>Streptophyta</taxon>
        <taxon>Embryophyta</taxon>
        <taxon>Tracheophyta</taxon>
        <taxon>Spermatophyta</taxon>
        <taxon>Magnoliopsida</taxon>
        <taxon>Liliopsida</taxon>
        <taxon>Poales</taxon>
        <taxon>Poaceae</taxon>
        <taxon>PACMAD clade</taxon>
        <taxon>Panicoideae</taxon>
        <taxon>Panicodae</taxon>
        <taxon>Paniceae</taxon>
        <taxon>Cenchrinae</taxon>
        <taxon>Setaria</taxon>
    </lineage>
</organism>
<evidence type="ECO:0000313" key="1">
    <source>
        <dbReference type="EMBL" id="TKV99577.1"/>
    </source>
</evidence>
<accession>A0A4U6TBZ8</accession>
<sequence length="346" mass="37142">MAVQTAQPSSGSSSGGYPRWPCKTKVEGSSSSCPTADARTLAASRTTSGHLIQVGLHLAEPPAASCVCLQLPDGVDVYYSTSTVAATHGDSVLIQICCRCSCPTMSPRKRTHGSRELDLRRSLITSATGLVCHGEDELVVAELKMVGVSRETPEVLAAELFMFRSGEWSIKRQRVTFGDGDHEDEELPSMWNTNTVVTVSNRLLCWVDLSHGVLFCDIHVLTRKQTGMCVTAGGGTLKFVNIFRRCCCGGQGPTRCPRSHNANIIDTWTLRDTGEYARISYALIYDIQATLALPILEPATGSCCATGLEPRHALARRWGATTCAAGDGFTLSVGSTEAAGREAPER</sequence>
<gene>
    <name evidence="1" type="ORF">SEVIR_8G053000v2</name>
</gene>
<evidence type="ECO:0008006" key="3">
    <source>
        <dbReference type="Google" id="ProtNLM"/>
    </source>
</evidence>